<organism evidence="1 2">
    <name type="scientific">Amycolatopsis marina</name>
    <dbReference type="NCBI Taxonomy" id="490629"/>
    <lineage>
        <taxon>Bacteria</taxon>
        <taxon>Bacillati</taxon>
        <taxon>Actinomycetota</taxon>
        <taxon>Actinomycetes</taxon>
        <taxon>Pseudonocardiales</taxon>
        <taxon>Pseudonocardiaceae</taxon>
        <taxon>Amycolatopsis</taxon>
    </lineage>
</organism>
<evidence type="ECO:0000313" key="1">
    <source>
        <dbReference type="EMBL" id="SFB20248.1"/>
    </source>
</evidence>
<keyword evidence="2" id="KW-1185">Reference proteome</keyword>
<evidence type="ECO:0000313" key="2">
    <source>
        <dbReference type="Proteomes" id="UP000243799"/>
    </source>
</evidence>
<accession>A0A1I0Z750</accession>
<sequence length="83" mass="9063">MAEMIANTLFLFVLAGAVAGLGRMARLHAGEEQATLPLRSGQYDLGIDLTAGLRLLWNAGQARAERLDNQLREMNSSRTLAQH</sequence>
<gene>
    <name evidence="1" type="ORF">SAMN05216266_10691</name>
</gene>
<reference evidence="2" key="1">
    <citation type="submission" date="2016-10" db="EMBL/GenBank/DDBJ databases">
        <authorList>
            <person name="Varghese N."/>
            <person name="Submissions S."/>
        </authorList>
    </citation>
    <scope>NUCLEOTIDE SEQUENCE [LARGE SCALE GENOMIC DNA]</scope>
    <source>
        <strain evidence="2">CGMCC 4.3568</strain>
    </source>
</reference>
<dbReference type="RefSeq" id="WP_091672865.1">
    <property type="nucleotide sequence ID" value="NZ_FOKG01000006.1"/>
</dbReference>
<dbReference type="EMBL" id="FOKG01000006">
    <property type="protein sequence ID" value="SFB20248.1"/>
    <property type="molecule type" value="Genomic_DNA"/>
</dbReference>
<dbReference type="OrthoDB" id="9875774at2"/>
<protein>
    <submittedName>
        <fullName evidence="1">Uncharacterized protein</fullName>
    </submittedName>
</protein>
<dbReference type="AlphaFoldDB" id="A0A1I0Z750"/>
<dbReference type="Proteomes" id="UP000243799">
    <property type="component" value="Unassembled WGS sequence"/>
</dbReference>
<name>A0A1I0Z750_9PSEU</name>
<proteinExistence type="predicted"/>